<name>A0ABN8CVG9_9STRA</name>
<protein>
    <submittedName>
        <fullName evidence="1">Uncharacterized protein</fullName>
    </submittedName>
</protein>
<accession>A0ABN8CVG9</accession>
<proteinExistence type="predicted"/>
<evidence type="ECO:0000313" key="1">
    <source>
        <dbReference type="EMBL" id="CAH0517093.1"/>
    </source>
</evidence>
<comment type="caution">
    <text evidence="1">The sequence shown here is derived from an EMBL/GenBank/DDBJ whole genome shotgun (WGS) entry which is preliminary data.</text>
</comment>
<sequence length="82" mass="9214">MRSYLAVSGVHWCIRSSTCSIQFEHQKAQTPPSNMENGWALQKTCYQVQENYSGPMTLELSSSQASFEGAHGRRSVLDIFIT</sequence>
<gene>
    <name evidence="1" type="ORF">PBS001_LOCUS3721</name>
</gene>
<evidence type="ECO:0000313" key="2">
    <source>
        <dbReference type="Proteomes" id="UP001158986"/>
    </source>
</evidence>
<keyword evidence="2" id="KW-1185">Reference proteome</keyword>
<dbReference type="Proteomes" id="UP001158986">
    <property type="component" value="Unassembled WGS sequence"/>
</dbReference>
<organism evidence="1 2">
    <name type="scientific">Peronospora belbahrii</name>
    <dbReference type="NCBI Taxonomy" id="622444"/>
    <lineage>
        <taxon>Eukaryota</taxon>
        <taxon>Sar</taxon>
        <taxon>Stramenopiles</taxon>
        <taxon>Oomycota</taxon>
        <taxon>Peronosporomycetes</taxon>
        <taxon>Peronosporales</taxon>
        <taxon>Peronosporaceae</taxon>
        <taxon>Peronospora</taxon>
    </lineage>
</organism>
<dbReference type="EMBL" id="CAKLCB010000224">
    <property type="protein sequence ID" value="CAH0517093.1"/>
    <property type="molecule type" value="Genomic_DNA"/>
</dbReference>
<reference evidence="1 2" key="1">
    <citation type="submission" date="2021-11" db="EMBL/GenBank/DDBJ databases">
        <authorList>
            <person name="Islam A."/>
            <person name="Islam S."/>
            <person name="Flora M.S."/>
            <person name="Rahman M."/>
            <person name="Ziaur R.M."/>
            <person name="Epstein J.H."/>
            <person name="Hassan M."/>
            <person name="Klassen M."/>
            <person name="Woodard K."/>
            <person name="Webb A."/>
            <person name="Webby R.J."/>
            <person name="El Zowalaty M.E."/>
        </authorList>
    </citation>
    <scope>NUCLEOTIDE SEQUENCE [LARGE SCALE GENOMIC DNA]</scope>
    <source>
        <strain evidence="1">Pbs1</strain>
    </source>
</reference>